<dbReference type="InterPro" id="IPR029058">
    <property type="entry name" value="AB_hydrolase_fold"/>
</dbReference>
<dbReference type="InterPro" id="IPR051044">
    <property type="entry name" value="MAG_DAG_Lipase"/>
</dbReference>
<keyword evidence="3" id="KW-1185">Reference proteome</keyword>
<dbReference type="Proteomes" id="UP001190700">
    <property type="component" value="Unassembled WGS sequence"/>
</dbReference>
<sequence>MNLTHPSINGLHGHRWGALGVQTPNAVIALCHGYAAHGAYPTIVYLAEVLASRGFEVVSVDFTGHGRSKGIRALVPSSDSLLHEGTALFNYAEEVAAQYTKTLKVFLLGTSMGGAVALRVANRVGTPRCAGTVLLAPMVSIAAENIPSRWLFPILRCVACMLPWIAVVPGNASDSSVQYRDPERRQICDSDPLTYHGRVRLGTGVALIDTQLRVQEEMSSISCPLFIIHGTADTVVMPAKSEDLHERVASLDKKLWMIPGALHGLMCEPEGTRVQIEKEIVQWLTHRC</sequence>
<comment type="caution">
    <text evidence="2">The sequence shown here is derived from an EMBL/GenBank/DDBJ whole genome shotgun (WGS) entry which is preliminary data.</text>
</comment>
<organism evidence="2 3">
    <name type="scientific">Cymbomonas tetramitiformis</name>
    <dbReference type="NCBI Taxonomy" id="36881"/>
    <lineage>
        <taxon>Eukaryota</taxon>
        <taxon>Viridiplantae</taxon>
        <taxon>Chlorophyta</taxon>
        <taxon>Pyramimonadophyceae</taxon>
        <taxon>Pyramimonadales</taxon>
        <taxon>Pyramimonadaceae</taxon>
        <taxon>Cymbomonas</taxon>
    </lineage>
</organism>
<dbReference type="Pfam" id="PF12146">
    <property type="entry name" value="Hydrolase_4"/>
    <property type="match status" value="1"/>
</dbReference>
<dbReference type="PANTHER" id="PTHR11614">
    <property type="entry name" value="PHOSPHOLIPASE-RELATED"/>
    <property type="match status" value="1"/>
</dbReference>
<proteinExistence type="predicted"/>
<dbReference type="SUPFAM" id="SSF53474">
    <property type="entry name" value="alpha/beta-Hydrolases"/>
    <property type="match status" value="1"/>
</dbReference>
<protein>
    <recommendedName>
        <fullName evidence="1">Serine aminopeptidase S33 domain-containing protein</fullName>
    </recommendedName>
</protein>
<accession>A0AAE0GCB0</accession>
<dbReference type="InterPro" id="IPR000073">
    <property type="entry name" value="AB_hydrolase_1"/>
</dbReference>
<dbReference type="EMBL" id="LGRX02007210">
    <property type="protein sequence ID" value="KAK3275467.1"/>
    <property type="molecule type" value="Genomic_DNA"/>
</dbReference>
<evidence type="ECO:0000313" key="2">
    <source>
        <dbReference type="EMBL" id="KAK3275467.1"/>
    </source>
</evidence>
<evidence type="ECO:0000313" key="3">
    <source>
        <dbReference type="Proteomes" id="UP001190700"/>
    </source>
</evidence>
<dbReference type="AlphaFoldDB" id="A0AAE0GCB0"/>
<dbReference type="Gene3D" id="3.40.50.1820">
    <property type="entry name" value="alpha/beta hydrolase"/>
    <property type="match status" value="1"/>
</dbReference>
<dbReference type="InterPro" id="IPR022742">
    <property type="entry name" value="Hydrolase_4"/>
</dbReference>
<feature type="domain" description="Serine aminopeptidase S33" evidence="1">
    <location>
        <begin position="23"/>
        <end position="270"/>
    </location>
</feature>
<evidence type="ECO:0000259" key="1">
    <source>
        <dbReference type="Pfam" id="PF12146"/>
    </source>
</evidence>
<gene>
    <name evidence="2" type="ORF">CYMTET_16406</name>
</gene>
<dbReference type="PRINTS" id="PR00111">
    <property type="entry name" value="ABHYDROLASE"/>
</dbReference>
<name>A0AAE0GCB0_9CHLO</name>
<reference evidence="2 3" key="1">
    <citation type="journal article" date="2015" name="Genome Biol. Evol.">
        <title>Comparative Genomics of a Bacterivorous Green Alga Reveals Evolutionary Causalities and Consequences of Phago-Mixotrophic Mode of Nutrition.</title>
        <authorList>
            <person name="Burns J.A."/>
            <person name="Paasch A."/>
            <person name="Narechania A."/>
            <person name="Kim E."/>
        </authorList>
    </citation>
    <scope>NUCLEOTIDE SEQUENCE [LARGE SCALE GENOMIC DNA]</scope>
    <source>
        <strain evidence="2 3">PLY_AMNH</strain>
    </source>
</reference>